<dbReference type="SUPFAM" id="SSF141571">
    <property type="entry name" value="Pentapeptide repeat-like"/>
    <property type="match status" value="1"/>
</dbReference>
<dbReference type="AlphaFoldDB" id="A0A024CI13"/>
<accession>A0A024CI13</accession>
<proteinExistence type="predicted"/>
<reference evidence="1" key="1">
    <citation type="journal article" date="2014" name="FEMS Microbiol. Ecol.">
        <title>Development of a targeted metagenomic approach to study a genomic region involved in light harvesting in marine Synechococcus.</title>
        <authorList>
            <person name="Humily F."/>
            <person name="Farrant G.K."/>
            <person name="Marie D."/>
            <person name="Perennou M."/>
            <person name="Mazard S."/>
            <person name="Labadie K."/>
            <person name="Aury J.-M."/>
            <person name="Wincker P."/>
            <person name="Nicolas Segui A."/>
            <person name="Scanlan D.J."/>
            <person name="Garczarek L."/>
        </authorList>
    </citation>
    <scope>NUCLEOTIDE SEQUENCE</scope>
</reference>
<dbReference type="InterPro" id="IPR051082">
    <property type="entry name" value="Pentapeptide-BTB/POZ_domain"/>
</dbReference>
<dbReference type="Gene3D" id="2.160.20.80">
    <property type="entry name" value="E3 ubiquitin-protein ligase SopA"/>
    <property type="match status" value="1"/>
</dbReference>
<dbReference type="InterPro" id="IPR001646">
    <property type="entry name" value="5peptide_repeat"/>
</dbReference>
<dbReference type="PANTHER" id="PTHR14136">
    <property type="entry name" value="BTB_POZ DOMAIN-CONTAINING PROTEIN KCTD9"/>
    <property type="match status" value="1"/>
</dbReference>
<organism evidence="1">
    <name type="scientific">uncultured Synechococcus sp</name>
    <dbReference type="NCBI Taxonomy" id="154535"/>
    <lineage>
        <taxon>Bacteria</taxon>
        <taxon>Bacillati</taxon>
        <taxon>Cyanobacteriota</taxon>
        <taxon>Cyanophyceae</taxon>
        <taxon>Synechococcales</taxon>
        <taxon>Synechococcaceae</taxon>
        <taxon>Synechococcus</taxon>
        <taxon>environmental samples</taxon>
    </lineage>
</organism>
<dbReference type="PANTHER" id="PTHR14136:SF17">
    <property type="entry name" value="BTB_POZ DOMAIN-CONTAINING PROTEIN KCTD9"/>
    <property type="match status" value="1"/>
</dbReference>
<sequence>MDLNISTWTPPENASPDQMMRYPVDARGADWRNKDIGTIDLKGANLCRADLRGANLSGCQMENVDLRLAKYDNKTQLPEGFNIRTSGAIGPGAQLNGAFLNNADLRGIDLRKGSLMGTYLSGADLSGALLDNISLAGADLRHSILRGAMCRGTRFGTSELNMADLRGADLTEANLETLESIKGTDFSMCKGMAPHIERLLERPAIELDHWNPLTRSTTRSSLESLQLET</sequence>
<name>A0A024CI13_9SYNE</name>
<evidence type="ECO:0000313" key="1">
    <source>
        <dbReference type="EMBL" id="AHZ34077.1"/>
    </source>
</evidence>
<evidence type="ECO:0008006" key="2">
    <source>
        <dbReference type="Google" id="ProtNLM"/>
    </source>
</evidence>
<gene>
    <name evidence="1" type="primary">unk5</name>
</gene>
<protein>
    <recommendedName>
        <fullName evidence="2">Pentapeptide repeat-containing protein</fullName>
    </recommendedName>
</protein>
<dbReference type="EMBL" id="KF846556">
    <property type="protein sequence ID" value="AHZ34077.1"/>
    <property type="molecule type" value="Genomic_DNA"/>
</dbReference>
<dbReference type="Pfam" id="PF00805">
    <property type="entry name" value="Pentapeptide"/>
    <property type="match status" value="3"/>
</dbReference>